<feature type="domain" description="AB hydrolase-1" evidence="3">
    <location>
        <begin position="32"/>
        <end position="275"/>
    </location>
</feature>
<keyword evidence="1 4" id="KW-0378">Hydrolase</keyword>
<evidence type="ECO:0000259" key="3">
    <source>
        <dbReference type="Pfam" id="PF12697"/>
    </source>
</evidence>
<dbReference type="PANTHER" id="PTHR22946">
    <property type="entry name" value="DIENELACTONE HYDROLASE DOMAIN-CONTAINING PROTEIN-RELATED"/>
    <property type="match status" value="1"/>
</dbReference>
<dbReference type="PANTHER" id="PTHR22946:SF9">
    <property type="entry name" value="POLYKETIDE TRANSFERASE AF380"/>
    <property type="match status" value="1"/>
</dbReference>
<dbReference type="InterPro" id="IPR000073">
    <property type="entry name" value="AB_hydrolase_1"/>
</dbReference>
<dbReference type="RefSeq" id="WP_345607461.1">
    <property type="nucleotide sequence ID" value="NZ_BAABJO010000018.1"/>
</dbReference>
<evidence type="ECO:0000313" key="5">
    <source>
        <dbReference type="Proteomes" id="UP001500804"/>
    </source>
</evidence>
<name>A0ABP9NPR1_9PSEU</name>
<dbReference type="EMBL" id="BAABJO010000018">
    <property type="protein sequence ID" value="GAA5128315.1"/>
    <property type="molecule type" value="Genomic_DNA"/>
</dbReference>
<dbReference type="InterPro" id="IPR050261">
    <property type="entry name" value="FrsA_esterase"/>
</dbReference>
<comment type="similarity">
    <text evidence="2">Belongs to the AB hydrolase superfamily. FUS2 hydrolase family.</text>
</comment>
<evidence type="ECO:0000313" key="4">
    <source>
        <dbReference type="EMBL" id="GAA5128315.1"/>
    </source>
</evidence>
<proteinExistence type="inferred from homology"/>
<dbReference type="GO" id="GO:0016787">
    <property type="term" value="F:hydrolase activity"/>
    <property type="evidence" value="ECO:0007669"/>
    <property type="project" value="UniProtKB-KW"/>
</dbReference>
<evidence type="ECO:0000256" key="1">
    <source>
        <dbReference type="ARBA" id="ARBA00022801"/>
    </source>
</evidence>
<reference evidence="5" key="1">
    <citation type="journal article" date="2019" name="Int. J. Syst. Evol. Microbiol.">
        <title>The Global Catalogue of Microorganisms (GCM) 10K type strain sequencing project: providing services to taxonomists for standard genome sequencing and annotation.</title>
        <authorList>
            <consortium name="The Broad Institute Genomics Platform"/>
            <consortium name="The Broad Institute Genome Sequencing Center for Infectious Disease"/>
            <person name="Wu L."/>
            <person name="Ma J."/>
        </authorList>
    </citation>
    <scope>NUCLEOTIDE SEQUENCE [LARGE SCALE GENOMIC DNA]</scope>
    <source>
        <strain evidence="5">JCM 18302</strain>
    </source>
</reference>
<dbReference type="Pfam" id="PF12697">
    <property type="entry name" value="Abhydrolase_6"/>
    <property type="match status" value="1"/>
</dbReference>
<sequence length="301" mass="32578">MARRDIAFDAEGVTLRGWFYPAEGASGRRPTVVMAHGFSAVKEMYLDAFAEVFAAGGVNALVFDNRGFGASDGEPRQEIDPWQQVRDYRHAITYAGTLGDVDGTRIGVWGSSYSGGHVLVVGAIDRRVKAVAAQVPLVSGSANVAELVRSDFRAGFREQFDADRVARFAGDPPAMVPVVAEDPLAASALPTPDSWAWFTETGKTRAPSWRNEVTLRTVEMLGEYEPATYIGRVSPTPLLLVVAREDHLTPAHLAINAYEQAREPKKLVILPGGHFDAYTKGFDAASGAARDWFVEHLAAAT</sequence>
<protein>
    <submittedName>
        <fullName evidence="4">Alpha/beta hydrolase</fullName>
    </submittedName>
</protein>
<dbReference type="Proteomes" id="UP001500804">
    <property type="component" value="Unassembled WGS sequence"/>
</dbReference>
<organism evidence="4 5">
    <name type="scientific">Pseudonocardia adelaidensis</name>
    <dbReference type="NCBI Taxonomy" id="648754"/>
    <lineage>
        <taxon>Bacteria</taxon>
        <taxon>Bacillati</taxon>
        <taxon>Actinomycetota</taxon>
        <taxon>Actinomycetes</taxon>
        <taxon>Pseudonocardiales</taxon>
        <taxon>Pseudonocardiaceae</taxon>
        <taxon>Pseudonocardia</taxon>
    </lineage>
</organism>
<keyword evidence="5" id="KW-1185">Reference proteome</keyword>
<gene>
    <name evidence="4" type="ORF">GCM10023320_47060</name>
</gene>
<dbReference type="SUPFAM" id="SSF53474">
    <property type="entry name" value="alpha/beta-Hydrolases"/>
    <property type="match status" value="1"/>
</dbReference>
<accession>A0ABP9NPR1</accession>
<dbReference type="Gene3D" id="3.40.50.1820">
    <property type="entry name" value="alpha/beta hydrolase"/>
    <property type="match status" value="1"/>
</dbReference>
<dbReference type="Gene3D" id="1.10.10.800">
    <property type="match status" value="1"/>
</dbReference>
<comment type="caution">
    <text evidence="4">The sequence shown here is derived from an EMBL/GenBank/DDBJ whole genome shotgun (WGS) entry which is preliminary data.</text>
</comment>
<dbReference type="InterPro" id="IPR029058">
    <property type="entry name" value="AB_hydrolase_fold"/>
</dbReference>
<evidence type="ECO:0000256" key="2">
    <source>
        <dbReference type="ARBA" id="ARBA00038115"/>
    </source>
</evidence>